<dbReference type="RefSeq" id="XP_043013645.1">
    <property type="nucleotide sequence ID" value="XM_043149043.1"/>
</dbReference>
<evidence type="ECO:0000259" key="2">
    <source>
        <dbReference type="Pfam" id="PF10180"/>
    </source>
</evidence>
<comment type="caution">
    <text evidence="3">The sequence shown here is derived from an EMBL/GenBank/DDBJ whole genome shotgun (WGS) entry which is preliminary data.</text>
</comment>
<keyword evidence="4" id="KW-1185">Reference proteome</keyword>
<name>A0A9P7UYY0_9AGAR</name>
<dbReference type="Proteomes" id="UP001049176">
    <property type="component" value="Chromosome 2"/>
</dbReference>
<accession>A0A9P7UYY0</accession>
<evidence type="ECO:0000256" key="1">
    <source>
        <dbReference type="SAM" id="MobiDB-lite"/>
    </source>
</evidence>
<evidence type="ECO:0000313" key="4">
    <source>
        <dbReference type="Proteomes" id="UP001049176"/>
    </source>
</evidence>
<proteinExistence type="predicted"/>
<organism evidence="3 4">
    <name type="scientific">Marasmius oreades</name>
    <name type="common">fairy-ring Marasmius</name>
    <dbReference type="NCBI Taxonomy" id="181124"/>
    <lineage>
        <taxon>Eukaryota</taxon>
        <taxon>Fungi</taxon>
        <taxon>Dikarya</taxon>
        <taxon>Basidiomycota</taxon>
        <taxon>Agaricomycotina</taxon>
        <taxon>Agaricomycetes</taxon>
        <taxon>Agaricomycetidae</taxon>
        <taxon>Agaricales</taxon>
        <taxon>Marasmiineae</taxon>
        <taxon>Marasmiaceae</taxon>
        <taxon>Marasmius</taxon>
    </lineage>
</organism>
<protein>
    <recommendedName>
        <fullName evidence="2">WKF domain-containing protein</fullName>
    </recommendedName>
</protein>
<dbReference type="EMBL" id="CM032182">
    <property type="protein sequence ID" value="KAG7097175.1"/>
    <property type="molecule type" value="Genomic_DNA"/>
</dbReference>
<dbReference type="OrthoDB" id="10261563at2759"/>
<gene>
    <name evidence="3" type="ORF">E1B28_004549</name>
</gene>
<evidence type="ECO:0000313" key="3">
    <source>
        <dbReference type="EMBL" id="KAG7097175.1"/>
    </source>
</evidence>
<dbReference type="PANTHER" id="PTHR22306:SF2">
    <property type="entry name" value="CHROMOSOME 7 OPEN READING FRAME 50"/>
    <property type="match status" value="1"/>
</dbReference>
<dbReference type="AlphaFoldDB" id="A0A9P7UYY0"/>
<reference evidence="3" key="1">
    <citation type="journal article" date="2021" name="Genome Biol. Evol.">
        <title>The assembled and annotated genome of the fairy-ring fungus Marasmius oreades.</title>
        <authorList>
            <person name="Hiltunen M."/>
            <person name="Ament-Velasquez S.L."/>
            <person name="Johannesson H."/>
        </authorList>
    </citation>
    <scope>NUCLEOTIDE SEQUENCE</scope>
    <source>
        <strain evidence="3">03SP1</strain>
    </source>
</reference>
<feature type="compositionally biased region" description="Basic and acidic residues" evidence="1">
    <location>
        <begin position="73"/>
        <end position="95"/>
    </location>
</feature>
<feature type="domain" description="WKF" evidence="2">
    <location>
        <begin position="156"/>
        <end position="216"/>
    </location>
</feature>
<sequence>MSSVTDENGSSQSRNAPLIKDAKRKKEKKTKKNGKDREVTEVAETSLNLESRKWKKTKIEAGIEVEGTQEETASEKPKKNKGKDQQNRDKRKAEGLPEGGNTSETVQETTTKKRRRELEMADDVFGRPKKKSKKLDFLDPREDLTLSEQAQKALSYAYTQFQHPKKWKFHKARQNWLIRNFWSDNTIPDVHVPLVLRYFANIQGGARENIMKTCMSIIRVSQDDKVQENQEKITVGQQSIEQTGTPPIQGHYEIKRKRAMELLKVLQTSVA</sequence>
<feature type="compositionally biased region" description="Basic residues" evidence="1">
    <location>
        <begin position="22"/>
        <end position="32"/>
    </location>
</feature>
<feature type="compositionally biased region" description="Polar residues" evidence="1">
    <location>
        <begin position="100"/>
        <end position="109"/>
    </location>
</feature>
<feature type="region of interest" description="Disordered" evidence="1">
    <location>
        <begin position="1"/>
        <end position="125"/>
    </location>
</feature>
<dbReference type="InterPro" id="IPR019327">
    <property type="entry name" value="WKF"/>
</dbReference>
<feature type="compositionally biased region" description="Polar residues" evidence="1">
    <location>
        <begin position="1"/>
        <end position="15"/>
    </location>
</feature>
<dbReference type="GeneID" id="66073625"/>
<dbReference type="Pfam" id="PF10180">
    <property type="entry name" value="WKF"/>
    <property type="match status" value="1"/>
</dbReference>
<dbReference type="PANTHER" id="PTHR22306">
    <property type="entry name" value="CHROMOSOME 7 OPEN READING FRAME 50"/>
    <property type="match status" value="1"/>
</dbReference>